<dbReference type="SUPFAM" id="SSF144091">
    <property type="entry name" value="Rhomboid-like"/>
    <property type="match status" value="1"/>
</dbReference>
<evidence type="ECO:0000256" key="5">
    <source>
        <dbReference type="ARBA" id="ARBA00022989"/>
    </source>
</evidence>
<proteinExistence type="inferred from homology"/>
<feature type="transmembrane region" description="Helical" evidence="7">
    <location>
        <begin position="150"/>
        <end position="170"/>
    </location>
</feature>
<dbReference type="GO" id="GO:0004252">
    <property type="term" value="F:serine-type endopeptidase activity"/>
    <property type="evidence" value="ECO:0007669"/>
    <property type="project" value="InterPro"/>
</dbReference>
<dbReference type="EMBL" id="CP049865">
    <property type="protein sequence ID" value="QIK72011.1"/>
    <property type="molecule type" value="Genomic_DNA"/>
</dbReference>
<dbReference type="InterPro" id="IPR035952">
    <property type="entry name" value="Rhomboid-like_sf"/>
</dbReference>
<dbReference type="Gene3D" id="1.20.1540.10">
    <property type="entry name" value="Rhomboid-like"/>
    <property type="match status" value="1"/>
</dbReference>
<dbReference type="Proteomes" id="UP000501058">
    <property type="component" value="Chromosome"/>
</dbReference>
<feature type="domain" description="Peptidase S54 rhomboid" evidence="8">
    <location>
        <begin position="142"/>
        <end position="273"/>
    </location>
</feature>
<keyword evidence="5 7" id="KW-1133">Transmembrane helix</keyword>
<evidence type="ECO:0000256" key="4">
    <source>
        <dbReference type="ARBA" id="ARBA00022801"/>
    </source>
</evidence>
<organism evidence="9 10">
    <name type="scientific">Propioniciclava coleopterorum</name>
    <dbReference type="NCBI Taxonomy" id="2714937"/>
    <lineage>
        <taxon>Bacteria</taxon>
        <taxon>Bacillati</taxon>
        <taxon>Actinomycetota</taxon>
        <taxon>Actinomycetes</taxon>
        <taxon>Propionibacteriales</taxon>
        <taxon>Propionibacteriaceae</taxon>
        <taxon>Propioniciclava</taxon>
    </lineage>
</organism>
<dbReference type="PANTHER" id="PTHR43731:SF14">
    <property type="entry name" value="PRESENILIN-ASSOCIATED RHOMBOID-LIKE PROTEIN, MITOCHONDRIAL"/>
    <property type="match status" value="1"/>
</dbReference>
<feature type="transmembrane region" description="Helical" evidence="7">
    <location>
        <begin position="285"/>
        <end position="304"/>
    </location>
</feature>
<protein>
    <submittedName>
        <fullName evidence="9">Rhomboid family intramembrane serine protease</fullName>
    </submittedName>
</protein>
<evidence type="ECO:0000313" key="9">
    <source>
        <dbReference type="EMBL" id="QIK72011.1"/>
    </source>
</evidence>
<keyword evidence="10" id="KW-1185">Reference proteome</keyword>
<keyword evidence="3 7" id="KW-0812">Transmembrane</keyword>
<dbReference type="AlphaFoldDB" id="A0A6G7Y5W2"/>
<keyword evidence="6 7" id="KW-0472">Membrane</keyword>
<evidence type="ECO:0000256" key="1">
    <source>
        <dbReference type="ARBA" id="ARBA00004141"/>
    </source>
</evidence>
<dbReference type="Pfam" id="PF01694">
    <property type="entry name" value="Rhomboid"/>
    <property type="match status" value="1"/>
</dbReference>
<name>A0A6G7Y5W2_9ACTN</name>
<dbReference type="RefSeq" id="WP_166232957.1">
    <property type="nucleotide sequence ID" value="NZ_CP049865.1"/>
</dbReference>
<sequence length="305" mass="31516">MTTGQPPQTPPPPACVNHPHAPGFVRCQRCGSPICGDCMIEAPVGFQCPGCVTTASKRMRATRPSLRSVAQASRAIVVIIGINVAVWVAIALTGGDTSSVASVLGLNLLSLCDLPGATYVGVEPALCAAEGGFYSPGTADFALWKLLTSGFTHISIIHLGFNMVVLWLIGPQLNHYFGTARFVGLYLVSILAGSLLSLWASPDNTFGVGASGGLFGLLGALLVVSLLRGGDVRRILLLLGVNAVFTVWGAGVISWQAHLGGFVGGCLATYGLLKMDGRPPRAAHLWLLGVGAVCVVGALARGFVA</sequence>
<dbReference type="InterPro" id="IPR022764">
    <property type="entry name" value="Peptidase_S54_rhomboid_dom"/>
</dbReference>
<evidence type="ECO:0000256" key="7">
    <source>
        <dbReference type="SAM" id="Phobius"/>
    </source>
</evidence>
<dbReference type="KEGG" id="prv:G7070_06700"/>
<feature type="transmembrane region" description="Helical" evidence="7">
    <location>
        <begin position="182"/>
        <end position="200"/>
    </location>
</feature>
<evidence type="ECO:0000313" key="10">
    <source>
        <dbReference type="Proteomes" id="UP000501058"/>
    </source>
</evidence>
<comment type="subcellular location">
    <subcellularLocation>
        <location evidence="1">Membrane</location>
        <topology evidence="1">Multi-pass membrane protein</topology>
    </subcellularLocation>
</comment>
<dbReference type="GO" id="GO:0016020">
    <property type="term" value="C:membrane"/>
    <property type="evidence" value="ECO:0007669"/>
    <property type="project" value="UniProtKB-SubCell"/>
</dbReference>
<feature type="transmembrane region" description="Helical" evidence="7">
    <location>
        <begin position="75"/>
        <end position="94"/>
    </location>
</feature>
<keyword evidence="9" id="KW-0645">Protease</keyword>
<gene>
    <name evidence="9" type="ORF">G7070_06700</name>
</gene>
<dbReference type="GO" id="GO:0006508">
    <property type="term" value="P:proteolysis"/>
    <property type="evidence" value="ECO:0007669"/>
    <property type="project" value="UniProtKB-KW"/>
</dbReference>
<accession>A0A6G7Y5W2</accession>
<dbReference type="InterPro" id="IPR050925">
    <property type="entry name" value="Rhomboid_protease_S54"/>
</dbReference>
<evidence type="ECO:0000256" key="3">
    <source>
        <dbReference type="ARBA" id="ARBA00022692"/>
    </source>
</evidence>
<feature type="transmembrane region" description="Helical" evidence="7">
    <location>
        <begin position="206"/>
        <end position="227"/>
    </location>
</feature>
<feature type="transmembrane region" description="Helical" evidence="7">
    <location>
        <begin position="234"/>
        <end position="251"/>
    </location>
</feature>
<evidence type="ECO:0000259" key="8">
    <source>
        <dbReference type="Pfam" id="PF01694"/>
    </source>
</evidence>
<evidence type="ECO:0000256" key="2">
    <source>
        <dbReference type="ARBA" id="ARBA00009045"/>
    </source>
</evidence>
<reference evidence="9 10" key="1">
    <citation type="submission" date="2020-03" db="EMBL/GenBank/DDBJ databases">
        <title>Propioniciclava sp. nov., isolated from Hydrophilus acuminatus.</title>
        <authorList>
            <person name="Hyun D.-W."/>
            <person name="Bae J.-W."/>
        </authorList>
    </citation>
    <scope>NUCLEOTIDE SEQUENCE [LARGE SCALE GENOMIC DNA]</scope>
    <source>
        <strain evidence="9 10">HDW11</strain>
    </source>
</reference>
<dbReference type="PANTHER" id="PTHR43731">
    <property type="entry name" value="RHOMBOID PROTEASE"/>
    <property type="match status" value="1"/>
</dbReference>
<evidence type="ECO:0000256" key="6">
    <source>
        <dbReference type="ARBA" id="ARBA00023136"/>
    </source>
</evidence>
<keyword evidence="4" id="KW-0378">Hydrolase</keyword>
<comment type="similarity">
    <text evidence="2">Belongs to the peptidase S54 family.</text>
</comment>